<dbReference type="KEGG" id="ruv:EC9_16840"/>
<organism evidence="1 2">
    <name type="scientific">Rosistilla ulvae</name>
    <dbReference type="NCBI Taxonomy" id="1930277"/>
    <lineage>
        <taxon>Bacteria</taxon>
        <taxon>Pseudomonadati</taxon>
        <taxon>Planctomycetota</taxon>
        <taxon>Planctomycetia</taxon>
        <taxon>Pirellulales</taxon>
        <taxon>Pirellulaceae</taxon>
        <taxon>Rosistilla</taxon>
    </lineage>
</organism>
<dbReference type="AlphaFoldDB" id="A0A517LY06"/>
<sequence length="917" mass="104611">MLSRIFFFSPRDRGGAFDQPISRIIARLSRCAIALFALGICSGQEAVSDHPESVVITTANRVAAPVQHAIKELEDALVQSGRTIREGELQEASWDVNFVIGSPGEHQALDRMLDQYQLSVADEAESLLIAKRGHDSGCDVLLVGRDVRGTAYAVLEVAQTIASGEDDKPLSQLIVEQRESPHLAVRSVTQQMFNRELESAWYESEAFWHWYFGMMAKCRLNNFSMTFGHNTNYMIPPYAWMVKTPEYADVGVQGMTDQDRNAHLHRFRRITEIADEHGVDFTLGLWTQLPVVAVREGLDFGKSPVINLPEGGDRSKYCAVGLAELLKVCPKISGVQLRMNLESGIPHDQQETYYKTLFDGIASCGRPVKLDLRYKSLSQHTIDLARQAGLDVNVSTKHWCEHMGLPYHPTWEDRAYAASRYGFGSMLHHNRNYSVTYRLWNVGTSRLLLWGDPDFAARFAESCTLGGGRGFEVFAPLSYQGYGDAPGKWRVLADTSLEHYRWEQERYWPFYLAFGRWGYNPDTSLKVWEREFRNRYEQSTAESIGSALRSASRILPLITTTTQFSAGGFRFWPEMMTCMHLDAYRRIQPSDYSQFYAIAPFQSGNHWRGEGWASKHSSYVEDAINNNLNSKWTPIQVSQYLRQLADATDEKLDAVEDASTVRDSANPDDNELRSTVIDLRVLALLARYHADKKLAATHLEFFRQTKDPTRLKLVRRHILETQRHWQQIVALTDGQYYDDLVLGFSKEHHSDFLSRLHEHVGHWKDRLDDVQADVDYVTKLLADNKIVDEELTSQEGEAMQRYVGEVPSTTPIRFSHQRLESIRAGQAITINASVSCDKPLKQVSVYFRPLNQTMSWKRIEMERQGDSGTYQAVIPAEAINPSYDFQYYLEAKHETGGSFWPKWNLETPYVVVPVTER</sequence>
<evidence type="ECO:0008006" key="3">
    <source>
        <dbReference type="Google" id="ProtNLM"/>
    </source>
</evidence>
<evidence type="ECO:0000313" key="1">
    <source>
        <dbReference type="EMBL" id="QDS87505.1"/>
    </source>
</evidence>
<keyword evidence="2" id="KW-1185">Reference proteome</keyword>
<dbReference type="Proteomes" id="UP000319557">
    <property type="component" value="Chromosome"/>
</dbReference>
<gene>
    <name evidence="1" type="ORF">EC9_16840</name>
</gene>
<evidence type="ECO:0000313" key="2">
    <source>
        <dbReference type="Proteomes" id="UP000319557"/>
    </source>
</evidence>
<protein>
    <recommendedName>
        <fullName evidence="3">Alpha glucuronidase N-terminal domain-containing protein</fullName>
    </recommendedName>
</protein>
<accession>A0A517LY06</accession>
<name>A0A517LY06_9BACT</name>
<reference evidence="1 2" key="1">
    <citation type="submission" date="2019-02" db="EMBL/GenBank/DDBJ databases">
        <title>Deep-cultivation of Planctomycetes and their phenomic and genomic characterization uncovers novel biology.</title>
        <authorList>
            <person name="Wiegand S."/>
            <person name="Jogler M."/>
            <person name="Boedeker C."/>
            <person name="Pinto D."/>
            <person name="Vollmers J."/>
            <person name="Rivas-Marin E."/>
            <person name="Kohn T."/>
            <person name="Peeters S.H."/>
            <person name="Heuer A."/>
            <person name="Rast P."/>
            <person name="Oberbeckmann S."/>
            <person name="Bunk B."/>
            <person name="Jeske O."/>
            <person name="Meyerdierks A."/>
            <person name="Storesund J.E."/>
            <person name="Kallscheuer N."/>
            <person name="Luecker S."/>
            <person name="Lage O.M."/>
            <person name="Pohl T."/>
            <person name="Merkel B.J."/>
            <person name="Hornburger P."/>
            <person name="Mueller R.-W."/>
            <person name="Bruemmer F."/>
            <person name="Labrenz M."/>
            <person name="Spormann A.M."/>
            <person name="Op den Camp H."/>
            <person name="Overmann J."/>
            <person name="Amann R."/>
            <person name="Jetten M.S.M."/>
            <person name="Mascher T."/>
            <person name="Medema M.H."/>
            <person name="Devos D.P."/>
            <person name="Kaster A.-K."/>
            <person name="Ovreas L."/>
            <person name="Rohde M."/>
            <person name="Galperin M.Y."/>
            <person name="Jogler C."/>
        </authorList>
    </citation>
    <scope>NUCLEOTIDE SEQUENCE [LARGE SCALE GENOMIC DNA]</scope>
    <source>
        <strain evidence="1 2">EC9</strain>
    </source>
</reference>
<dbReference type="EMBL" id="CP036261">
    <property type="protein sequence ID" value="QDS87505.1"/>
    <property type="molecule type" value="Genomic_DNA"/>
</dbReference>
<proteinExistence type="predicted"/>